<evidence type="ECO:0000256" key="5">
    <source>
        <dbReference type="PIRSR" id="PIRSR000138-2"/>
    </source>
</evidence>
<name>A0A4T0G2C8_9BASI</name>
<dbReference type="SUPFAM" id="SSF51395">
    <property type="entry name" value="FMN-linked oxidoreductases"/>
    <property type="match status" value="1"/>
</dbReference>
<dbReference type="Pfam" id="PF01070">
    <property type="entry name" value="FMN_dh"/>
    <property type="match status" value="1"/>
</dbReference>
<dbReference type="PIRSF" id="PIRSF000138">
    <property type="entry name" value="Al-hdrx_acd_dh"/>
    <property type="match status" value="1"/>
</dbReference>
<feature type="binding site" evidence="5">
    <location>
        <position position="297"/>
    </location>
    <ligand>
        <name>FMN</name>
        <dbReference type="ChEBI" id="CHEBI:58210"/>
    </ligand>
</feature>
<dbReference type="PANTHER" id="PTHR10578">
    <property type="entry name" value="S -2-HYDROXY-ACID OXIDASE-RELATED"/>
    <property type="match status" value="1"/>
</dbReference>
<dbReference type="InterPro" id="IPR013785">
    <property type="entry name" value="Aldolase_TIM"/>
</dbReference>
<dbReference type="GO" id="GO:0010181">
    <property type="term" value="F:FMN binding"/>
    <property type="evidence" value="ECO:0007669"/>
    <property type="project" value="InterPro"/>
</dbReference>
<evidence type="ECO:0000256" key="3">
    <source>
        <dbReference type="ARBA" id="ARBA00024042"/>
    </source>
</evidence>
<dbReference type="PROSITE" id="PS51349">
    <property type="entry name" value="FMN_HYDROXY_ACID_DH_2"/>
    <property type="match status" value="1"/>
</dbReference>
<gene>
    <name evidence="7" type="ORF">E3P99_00042</name>
</gene>
<dbReference type="PANTHER" id="PTHR10578:SF75">
    <property type="entry name" value="L-LACTATE DEHYDROGENASE (AFU_ORTHOLOGUE AFUA_4G07050)"/>
    <property type="match status" value="1"/>
</dbReference>
<proteinExistence type="inferred from homology"/>
<dbReference type="AlphaFoldDB" id="A0A4T0G2C8"/>
<feature type="binding site" evidence="5">
    <location>
        <position position="327"/>
    </location>
    <ligand>
        <name>glyoxylate</name>
        <dbReference type="ChEBI" id="CHEBI:36655"/>
    </ligand>
</feature>
<evidence type="ECO:0000256" key="4">
    <source>
        <dbReference type="PIRSR" id="PIRSR000138-1"/>
    </source>
</evidence>
<dbReference type="InterPro" id="IPR000262">
    <property type="entry name" value="FMN-dep_DH"/>
</dbReference>
<keyword evidence="8" id="KW-1185">Reference proteome</keyword>
<dbReference type="OrthoDB" id="25826at2759"/>
<reference evidence="7 8" key="1">
    <citation type="submission" date="2019-03" db="EMBL/GenBank/DDBJ databases">
        <title>Sequencing 23 genomes of Wallemia ichthyophaga.</title>
        <authorList>
            <person name="Gostincar C."/>
        </authorList>
    </citation>
    <scope>NUCLEOTIDE SEQUENCE [LARGE SCALE GENOMIC DNA]</scope>
    <source>
        <strain evidence="7 8">EXF-5753</strain>
    </source>
</reference>
<sequence length="441" mass="48370">MDPYNKQQGPSPHYSLYQRELFKNGPQGKLPIVSTHPSKLQHDARNNLTDNGYRYACSNAGMGWTNHANREAFYKHRIIPSTLQDTNTRDLTTTIFDHKIPAPILFAPIGINKIYHPRGELAPATVAGELGLPYCLSTASSTSIEAVAAEHDKAASVKNESNSVNEYSGSKRHVESNGPRFFQLYASQDNEVTESILTRAWTNGFDACMITTDTPQLGYRFTDVDRSNYAFYGGNLGNEMGESDPVFMRKYGYEVGKDPGRWIDHSVWHGKPLTWSEVEGIKNFWKKLTGGRPFLIKGVQSVADAEKFIQAVSIGCDGIVVTNHAGRQVDGAVGSLEVLPDISKAVGHRCTILFDSGIRTGSDVMKAVALGAHAVMVGRMWIWGLSAGEAGCRHVMKSLLADLDITMTVGGFQSLKDLSPAMLKYDPYAQMPPGAAEPSMF</sequence>
<keyword evidence="5" id="KW-0288">FMN</keyword>
<feature type="binding site" evidence="5">
    <location>
        <position position="55"/>
    </location>
    <ligand>
        <name>glyoxylate</name>
        <dbReference type="ChEBI" id="CHEBI:36655"/>
    </ligand>
</feature>
<comment type="similarity">
    <text evidence="3">Belongs to the FMN-dependent alpha-hydroxy acid dehydrogenase family.</text>
</comment>
<feature type="binding site" evidence="5">
    <location>
        <position position="220"/>
    </location>
    <ligand>
        <name>glyoxylate</name>
        <dbReference type="ChEBI" id="CHEBI:36655"/>
    </ligand>
</feature>
<feature type="binding site" evidence="5">
    <location>
        <position position="185"/>
    </location>
    <ligand>
        <name>glyoxylate</name>
        <dbReference type="ChEBI" id="CHEBI:36655"/>
    </ligand>
</feature>
<dbReference type="Gene3D" id="3.20.20.70">
    <property type="entry name" value="Aldolase class I"/>
    <property type="match status" value="1"/>
</dbReference>
<comment type="cofactor">
    <cofactor evidence="1">
        <name>FMN</name>
        <dbReference type="ChEBI" id="CHEBI:58210"/>
    </cofactor>
</comment>
<keyword evidence="5" id="KW-0285">Flavoprotein</keyword>
<evidence type="ECO:0000256" key="1">
    <source>
        <dbReference type="ARBA" id="ARBA00001917"/>
    </source>
</evidence>
<feature type="active site" description="Proton acceptor" evidence="4">
    <location>
        <position position="324"/>
    </location>
</feature>
<evidence type="ECO:0000313" key="8">
    <source>
        <dbReference type="Proteomes" id="UP000310189"/>
    </source>
</evidence>
<dbReference type="Proteomes" id="UP000310189">
    <property type="component" value="Unassembled WGS sequence"/>
</dbReference>
<keyword evidence="2" id="KW-0560">Oxidoreductase</keyword>
<feature type="domain" description="FMN hydroxy acid dehydrogenase" evidence="6">
    <location>
        <begin position="29"/>
        <end position="428"/>
    </location>
</feature>
<feature type="binding site" evidence="5">
    <location>
        <begin position="355"/>
        <end position="359"/>
    </location>
    <ligand>
        <name>FMN</name>
        <dbReference type="ChEBI" id="CHEBI:58210"/>
    </ligand>
</feature>
<feature type="binding site" evidence="5">
    <location>
        <position position="211"/>
    </location>
    <ligand>
        <name>FMN</name>
        <dbReference type="ChEBI" id="CHEBI:58210"/>
    </ligand>
</feature>
<feature type="binding site" evidence="5">
    <location>
        <begin position="378"/>
        <end position="379"/>
    </location>
    <ligand>
        <name>FMN</name>
        <dbReference type="ChEBI" id="CHEBI:58210"/>
    </ligand>
</feature>
<feature type="binding site" evidence="5">
    <location>
        <position position="183"/>
    </location>
    <ligand>
        <name>FMN</name>
        <dbReference type="ChEBI" id="CHEBI:58210"/>
    </ligand>
</feature>
<evidence type="ECO:0000313" key="7">
    <source>
        <dbReference type="EMBL" id="TIA93566.1"/>
    </source>
</evidence>
<evidence type="ECO:0000259" key="6">
    <source>
        <dbReference type="PROSITE" id="PS51349"/>
    </source>
</evidence>
<evidence type="ECO:0000256" key="2">
    <source>
        <dbReference type="ARBA" id="ARBA00023002"/>
    </source>
</evidence>
<dbReference type="InterPro" id="IPR012133">
    <property type="entry name" value="Alpha-hydoxy_acid_DH_FMN"/>
</dbReference>
<feature type="binding site" evidence="5">
    <location>
        <begin position="108"/>
        <end position="110"/>
    </location>
    <ligand>
        <name>FMN</name>
        <dbReference type="ChEBI" id="CHEBI:58210"/>
    </ligand>
</feature>
<organism evidence="7 8">
    <name type="scientific">Wallemia hederae</name>
    <dbReference type="NCBI Taxonomy" id="1540922"/>
    <lineage>
        <taxon>Eukaryota</taxon>
        <taxon>Fungi</taxon>
        <taxon>Dikarya</taxon>
        <taxon>Basidiomycota</taxon>
        <taxon>Wallemiomycotina</taxon>
        <taxon>Wallemiomycetes</taxon>
        <taxon>Wallemiales</taxon>
        <taxon>Wallemiaceae</taxon>
        <taxon>Wallemia</taxon>
    </lineage>
</organism>
<feature type="binding site" evidence="5">
    <location>
        <position position="324"/>
    </location>
    <ligand>
        <name>glyoxylate</name>
        <dbReference type="ChEBI" id="CHEBI:36655"/>
    </ligand>
</feature>
<dbReference type="EMBL" id="SPNW01000001">
    <property type="protein sequence ID" value="TIA93566.1"/>
    <property type="molecule type" value="Genomic_DNA"/>
</dbReference>
<protein>
    <recommendedName>
        <fullName evidence="6">FMN hydroxy acid dehydrogenase domain-containing protein</fullName>
    </recommendedName>
</protein>
<feature type="binding site" evidence="5">
    <location>
        <position position="137"/>
    </location>
    <ligand>
        <name>FMN</name>
        <dbReference type="ChEBI" id="CHEBI:58210"/>
    </ligand>
</feature>
<dbReference type="InterPro" id="IPR037396">
    <property type="entry name" value="FMN_HAD"/>
</dbReference>
<dbReference type="GO" id="GO:0016491">
    <property type="term" value="F:oxidoreductase activity"/>
    <property type="evidence" value="ECO:0007669"/>
    <property type="project" value="UniProtKB-KW"/>
</dbReference>
<comment type="caution">
    <text evidence="7">The sequence shown here is derived from an EMBL/GenBank/DDBJ whole genome shotgun (WGS) entry which is preliminary data.</text>
</comment>
<accession>A0A4T0G2C8</accession>